<dbReference type="Pfam" id="PF02308">
    <property type="entry name" value="MgtC"/>
    <property type="match status" value="1"/>
</dbReference>
<reference evidence="4 5" key="1">
    <citation type="submission" date="2010-06" db="EMBL/GenBank/DDBJ databases">
        <title>Complete sequence chromosome of Methanohalobium evestigatum Z-7303.</title>
        <authorList>
            <consortium name="US DOE Joint Genome Institute"/>
            <person name="Lucas S."/>
            <person name="Copeland A."/>
            <person name="Lapidus A."/>
            <person name="Cheng J.-F."/>
            <person name="Bruce D."/>
            <person name="Goodwin L."/>
            <person name="Pitluck S."/>
            <person name="Saunders E."/>
            <person name="Detter J.C."/>
            <person name="Han C."/>
            <person name="Tapia R."/>
            <person name="Land M."/>
            <person name="Hauser L."/>
            <person name="Kyrpides N."/>
            <person name="Mikhailova N."/>
            <person name="Sieprawska-Lupa M."/>
            <person name="Whitman W.B."/>
            <person name="Anderson I."/>
            <person name="Woyke T."/>
        </authorList>
    </citation>
    <scope>NUCLEOTIDE SEQUENCE [LARGE SCALE GENOMIC DNA]</scope>
    <source>
        <strain evidence="5">ATCC BAA-1072 / DSM 3721 / NBRC 107634 / OCM 161 / Z-7303</strain>
    </source>
</reference>
<evidence type="ECO:0000313" key="5">
    <source>
        <dbReference type="Proteomes" id="UP000000391"/>
    </source>
</evidence>
<accession>D7EAU8</accession>
<feature type="transmembrane region" description="Helical" evidence="1">
    <location>
        <begin position="66"/>
        <end position="85"/>
    </location>
</feature>
<dbReference type="AlphaFoldDB" id="D7EAU8"/>
<keyword evidence="1" id="KW-1133">Transmembrane helix</keyword>
<keyword evidence="5" id="KW-1185">Reference proteome</keyword>
<feature type="transmembrane region" description="Helical" evidence="1">
    <location>
        <begin position="149"/>
        <end position="167"/>
    </location>
</feature>
<evidence type="ECO:0000313" key="4">
    <source>
        <dbReference type="EMBL" id="ADI74465.1"/>
    </source>
</evidence>
<feature type="transmembrane region" description="Helical" evidence="1">
    <location>
        <begin position="338"/>
        <end position="359"/>
    </location>
</feature>
<dbReference type="PANTHER" id="PTHR39084">
    <property type="entry name" value="MEMBRANE PROTEIN-RELATED"/>
    <property type="match status" value="1"/>
</dbReference>
<feature type="transmembrane region" description="Helical" evidence="1">
    <location>
        <begin position="365"/>
        <end position="383"/>
    </location>
</feature>
<feature type="transmembrane region" description="Helical" evidence="1">
    <location>
        <begin position="308"/>
        <end position="326"/>
    </location>
</feature>
<feature type="domain" description="DUF4010" evidence="3">
    <location>
        <begin position="185"/>
        <end position="392"/>
    </location>
</feature>
<gene>
    <name evidence="4" type="ordered locus">Metev_1623</name>
</gene>
<feature type="transmembrane region" description="Helical" evidence="1">
    <location>
        <begin position="41"/>
        <end position="60"/>
    </location>
</feature>
<evidence type="ECO:0000259" key="2">
    <source>
        <dbReference type="Pfam" id="PF02308"/>
    </source>
</evidence>
<evidence type="ECO:0000259" key="3">
    <source>
        <dbReference type="Pfam" id="PF13194"/>
    </source>
</evidence>
<keyword evidence="1" id="KW-0472">Membrane</keyword>
<feature type="domain" description="MgtC/SapB/SrpB/YhiD N-terminal" evidence="2">
    <location>
        <begin position="17"/>
        <end position="139"/>
    </location>
</feature>
<feature type="transmembrane region" description="Helical" evidence="1">
    <location>
        <begin position="13"/>
        <end position="29"/>
    </location>
</feature>
<feature type="transmembrane region" description="Helical" evidence="1">
    <location>
        <begin position="179"/>
        <end position="198"/>
    </location>
</feature>
<sequence>MQEFAIDPQLLDFLQKLLLSLLIGILVGIEREHRRKYREVFAGVRTFAITSITGMLSIYVAEIVGLEFLLITTAFFALLCIFLAYAKNIIFNHYGLTSPIALFSTYILGILVAKGYFLFAIVGAVVITFLLIEKKPLHSFAENLSEDDILSAVHFLAVAFILYPLVPDQPVFGVLNLKSAILIVVLVSAISFISYVFLKKFGTHGGVYYSGILSGFVNSEASAGAFASIAKHKPALLDVSYIGILLSNTAMLVRNIIIAVIVDPSGRTALLMLPPHLAIIGVSSFTTLSKRKNIKSVDEHLELSSPFALGPAFKFGAGFTILLIVAKFANDIAGATGIYATAIGGLVSSAAVTVSVTTLAVNGGISFTTAAETAVIASIISTLNKNILINLSGTKQLFDISKYTYVLLVMVGFVALVIWAVYLRVSGFTF</sequence>
<dbReference type="EMBL" id="CP002069">
    <property type="protein sequence ID" value="ADI74465.1"/>
    <property type="molecule type" value="Genomic_DNA"/>
</dbReference>
<keyword evidence="1" id="KW-0812">Transmembrane</keyword>
<dbReference type="InterPro" id="IPR025105">
    <property type="entry name" value="DUF4010"/>
</dbReference>
<feature type="transmembrane region" description="Helical" evidence="1">
    <location>
        <begin position="269"/>
        <end position="288"/>
    </location>
</feature>
<evidence type="ECO:0000256" key="1">
    <source>
        <dbReference type="SAM" id="Phobius"/>
    </source>
</evidence>
<dbReference type="Pfam" id="PF13194">
    <property type="entry name" value="DUF4010"/>
    <property type="match status" value="1"/>
</dbReference>
<dbReference type="HOGENOM" id="CLU_036781_1_1_2"/>
<name>D7EAU8_METEZ</name>
<dbReference type="InterPro" id="IPR049177">
    <property type="entry name" value="MgtC_SapB_SrpB_YhiD_N"/>
</dbReference>
<dbReference type="PANTHER" id="PTHR39084:SF1">
    <property type="entry name" value="DUF4010 DOMAIN-CONTAINING PROTEIN"/>
    <property type="match status" value="1"/>
</dbReference>
<dbReference type="STRING" id="644295.Metev_1623"/>
<dbReference type="Proteomes" id="UP000000391">
    <property type="component" value="Chromosome"/>
</dbReference>
<dbReference type="KEGG" id="mev:Metev_1623"/>
<proteinExistence type="predicted"/>
<feature type="transmembrane region" description="Helical" evidence="1">
    <location>
        <begin position="403"/>
        <end position="422"/>
    </location>
</feature>
<protein>
    <submittedName>
        <fullName evidence="4">MgtC/SapB transporter</fullName>
    </submittedName>
</protein>
<feature type="transmembrane region" description="Helical" evidence="1">
    <location>
        <begin position="106"/>
        <end position="129"/>
    </location>
</feature>
<feature type="transmembrane region" description="Helical" evidence="1">
    <location>
        <begin position="241"/>
        <end position="262"/>
    </location>
</feature>
<organism evidence="4 5">
    <name type="scientific">Methanohalobium evestigatum (strain ATCC BAA-1072 / DSM 3721 / NBRC 107634 / OCM 161 / Z-7303)</name>
    <dbReference type="NCBI Taxonomy" id="644295"/>
    <lineage>
        <taxon>Archaea</taxon>
        <taxon>Methanobacteriati</taxon>
        <taxon>Methanobacteriota</taxon>
        <taxon>Stenosarchaea group</taxon>
        <taxon>Methanomicrobia</taxon>
        <taxon>Methanosarcinales</taxon>
        <taxon>Methanosarcinaceae</taxon>
        <taxon>Methanohalobium</taxon>
    </lineage>
</organism>